<evidence type="ECO:0000313" key="18">
    <source>
        <dbReference type="EMBL" id="CCA16257.1"/>
    </source>
</evidence>
<dbReference type="InterPro" id="IPR046939">
    <property type="entry name" value="TPPII_C_sf"/>
</dbReference>
<evidence type="ECO:0000259" key="15">
    <source>
        <dbReference type="Pfam" id="PF12580"/>
    </source>
</evidence>
<keyword evidence="6 11" id="KW-0645">Protease</keyword>
<comment type="catalytic activity">
    <reaction evidence="1">
        <text>Release of an N-terminal tripeptide from a polypeptide.</text>
        <dbReference type="EC" id="3.4.14.10"/>
    </reaction>
</comment>
<feature type="domain" description="Peptidase S8/S53" evidence="14">
    <location>
        <begin position="30"/>
        <end position="518"/>
    </location>
</feature>
<dbReference type="InterPro" id="IPR036852">
    <property type="entry name" value="Peptidase_S8/S53_dom_sf"/>
</dbReference>
<dbReference type="PANTHER" id="PTHR43806:SF14">
    <property type="entry name" value="TRIPEPTIDYL-PEPTIDASE 2"/>
    <property type="match status" value="1"/>
</dbReference>
<feature type="domain" description="Tripeptidyl-peptidase II first Ig-like" evidence="16">
    <location>
        <begin position="572"/>
        <end position="677"/>
    </location>
</feature>
<dbReference type="GO" id="GO:0008240">
    <property type="term" value="F:tripeptidyl-peptidase activity"/>
    <property type="evidence" value="ECO:0007669"/>
    <property type="project" value="UniProtKB-EC"/>
</dbReference>
<dbReference type="HOGENOM" id="CLU_003084_1_0_1"/>
<comment type="catalytic activity">
    <reaction evidence="9">
        <text>Hydrolysis of proteins with broad specificity for peptide bonds, and a preference for a large uncharged residue in P1. Hydrolyzes peptide amides.</text>
        <dbReference type="EC" id="3.4.21.62"/>
    </reaction>
</comment>
<dbReference type="PROSITE" id="PS00138">
    <property type="entry name" value="SUBTILASE_SER"/>
    <property type="match status" value="1"/>
</dbReference>
<evidence type="ECO:0000256" key="8">
    <source>
        <dbReference type="ARBA" id="ARBA00022825"/>
    </source>
</evidence>
<evidence type="ECO:0000256" key="7">
    <source>
        <dbReference type="ARBA" id="ARBA00022801"/>
    </source>
</evidence>
<sequence length="1336" mass="149252">MAARFPFEGLLPKRETEAETFLQKYPSYDGRDTIVAIFDTGVDPGASGLQETNDGRPKVIDLIDATGAGDVDTSETVRPSLDKDTNEAILTLKSLKKTIYLNPKWPSAPDQEYHIGTLIAYDVFPKQLVDRLKKERKEKFLMEQKRFMEDLQHQLAEKKKGLHELQAKSKGDSSKQQIILDWVREKEEIEARIRTLDEMEEQYEDSGPINDCIVFFDGQLWRASIDLEGDGNLREADAMTDYRLERQFSTFSKESQLNFGVNIYDEGDTLSIVCDAGAHGTHVASIVAAYHPDRPESNGVAPGAQIISIKIGDARLGSMETSSSLCRAIRAVRTSWKKIDVVNMSYGEYASEHDVGRFVKLAQEAVNDDNVVFVVSAGNNGPALCTAGAPGGTSTCMLGVGAYVSPEMMDAEYVMRESNLSGNAYTWSSRGPTFDGDMGVSICAPGAAIAPVPNWTLNKKQLMNGTSMSSPNCAGNIALLISGMKQQNIEYTPYSIREALENTAKQVSGVEVFAQGKGLIQIVKAFSYLTTIGETRSIGTKATPLYYDVRTFTPGSTAQPSVGTTESNYTAGNRGIHLQQQADFELSTMEASVQIKPIFHKSTAKSDKVAFELYLELVPSERWIQVGRHVAMMQEGRTFQISINTEYLGHEQHYGEIKAFDTNNKERGPLFRVPITVFRPVAVPRDGSLAFKNNFQPGSIHRYHYTPPYGSTWADVVLSRQGPPSCISKSSNSIRYVLHTLQMIPFKKQSQSEFTKYVLLSLEESEAFSFAVEDKYTLEICVAQFWSSLGDSELSVRVQFHSISSNQKSIQLNGGAIQSSLVQLSNTIQTERLKPTATLGQLQQRLRPLSSAITPLPLFNSPNASSIDQKAEQSDQQTEEEKRQVYQLLLTYEFTKVCEKSKVTPYFPGINGRLYEHPFQAQMTMIFDANKQYLGASDAYENATVLLKGQTYTLKTQICHENIAVLQHLQKQNPVLFLTEDLVKEINVPVYVHPNDGLLKGGKQVQDGLKLLVGRPLPLFIGEPSDEAVLPAFSSGHLLRGRIQYGKQNGTSQGSGRRPGGFDFEYVISPTMKVASTDPELPTDDQDEEDAANEAVRDLLLTRLQKLVGKPEFTRASTHMHEKFGNYLPLLQADAQHVDQLYLHQFDRTGSRHETESSKGLQDVLDAINKVLENIDQTALAVHFGTRKDPRQETTAQKQVNKKSTGEKEVLIDVLSRQVRALASDLLYNASECQDDAKTQLTNAFTQLEKWTDTIAPTSLVVLEAATTYDQAIEMYGRALQRLAKVRKTQTDKSFVPEQTLDSQMEKLVEKLQWSHWQEYHRLWNTRKYPAKYRKF</sequence>
<keyword evidence="8 11" id="KW-0720">Serine protease</keyword>
<dbReference type="EC" id="3.4.21.62" evidence="10"/>
<feature type="coiled-coil region" evidence="12">
    <location>
        <begin position="148"/>
        <end position="206"/>
    </location>
</feature>
<dbReference type="FunFam" id="3.40.50.200:FF:000003">
    <property type="entry name" value="Tripeptidyl peptidase 2"/>
    <property type="match status" value="1"/>
</dbReference>
<evidence type="ECO:0000256" key="12">
    <source>
        <dbReference type="SAM" id="Coils"/>
    </source>
</evidence>
<evidence type="ECO:0000256" key="9">
    <source>
        <dbReference type="ARBA" id="ARBA00023529"/>
    </source>
</evidence>
<comment type="similarity">
    <text evidence="2 11">Belongs to the peptidase S8 family.</text>
</comment>
<dbReference type="PROSITE" id="PS00137">
    <property type="entry name" value="SUBTILASE_HIS"/>
    <property type="match status" value="1"/>
</dbReference>
<accession>F0W566</accession>
<organism evidence="18">
    <name type="scientific">Albugo laibachii Nc14</name>
    <dbReference type="NCBI Taxonomy" id="890382"/>
    <lineage>
        <taxon>Eukaryota</taxon>
        <taxon>Sar</taxon>
        <taxon>Stramenopiles</taxon>
        <taxon>Oomycota</taxon>
        <taxon>Peronosporomycetes</taxon>
        <taxon>Albuginales</taxon>
        <taxon>Albuginaceae</taxon>
        <taxon>Albugo</taxon>
    </lineage>
</organism>
<dbReference type="GO" id="GO:0004252">
    <property type="term" value="F:serine-type endopeptidase activity"/>
    <property type="evidence" value="ECO:0007669"/>
    <property type="project" value="UniProtKB-UniRule"/>
</dbReference>
<dbReference type="InterPro" id="IPR050131">
    <property type="entry name" value="Peptidase_S8_subtilisin-like"/>
</dbReference>
<gene>
    <name evidence="18" type="primary">AlNc14C19G2037</name>
    <name evidence="18" type="ORF">ALNC14_024000</name>
</gene>
<dbReference type="PANTHER" id="PTHR43806">
    <property type="entry name" value="PEPTIDASE S8"/>
    <property type="match status" value="1"/>
</dbReference>
<dbReference type="SUPFAM" id="SSF52743">
    <property type="entry name" value="Subtilisin-like"/>
    <property type="match status" value="1"/>
</dbReference>
<dbReference type="InterPro" id="IPR048383">
    <property type="entry name" value="TPPII_Ig-like-1"/>
</dbReference>
<dbReference type="InterPro" id="IPR048384">
    <property type="entry name" value="TPPII_GBD"/>
</dbReference>
<dbReference type="InterPro" id="IPR022398">
    <property type="entry name" value="Peptidase_S8_His-AS"/>
</dbReference>
<evidence type="ECO:0000256" key="13">
    <source>
        <dbReference type="SAM" id="MobiDB-lite"/>
    </source>
</evidence>
<feature type="domain" description="Tripeptidyl-peptidase II galactose-binding" evidence="17">
    <location>
        <begin position="695"/>
        <end position="790"/>
    </location>
</feature>
<dbReference type="Gene3D" id="3.40.50.200">
    <property type="entry name" value="Peptidase S8/S53 domain"/>
    <property type="match status" value="2"/>
</dbReference>
<keyword evidence="5" id="KW-0031">Aminopeptidase</keyword>
<dbReference type="InterPro" id="IPR023828">
    <property type="entry name" value="Peptidase_S8_Ser-AS"/>
</dbReference>
<dbReference type="GO" id="GO:0006508">
    <property type="term" value="P:proteolysis"/>
    <property type="evidence" value="ECO:0007669"/>
    <property type="project" value="UniProtKB-KW"/>
</dbReference>
<dbReference type="Pfam" id="PF12580">
    <property type="entry name" value="TPPII"/>
    <property type="match status" value="1"/>
</dbReference>
<evidence type="ECO:0000256" key="2">
    <source>
        <dbReference type="ARBA" id="ARBA00011073"/>
    </source>
</evidence>
<feature type="active site" description="Charge relay system" evidence="11">
    <location>
        <position position="467"/>
    </location>
</feature>
<dbReference type="InterPro" id="IPR022229">
    <property type="entry name" value="TPPII_Ig-like-2"/>
</dbReference>
<reference evidence="18" key="1">
    <citation type="journal article" date="2011" name="PLoS Biol.">
        <title>Gene gain and loss during evolution of obligate parasitism in the white rust pathogen of Arabidopsis thaliana.</title>
        <authorList>
            <person name="Kemen E."/>
            <person name="Gardiner A."/>
            <person name="Schultz-Larsen T."/>
            <person name="Kemen A.C."/>
            <person name="Balmuth A.L."/>
            <person name="Robert-Seilaniantz A."/>
            <person name="Bailey K."/>
            <person name="Holub E."/>
            <person name="Studholme D.J."/>
            <person name="Maclean D."/>
            <person name="Jones J.D."/>
        </authorList>
    </citation>
    <scope>NUCLEOTIDE SEQUENCE</scope>
</reference>
<dbReference type="Gene3D" id="1.25.40.710">
    <property type="match status" value="1"/>
</dbReference>
<evidence type="ECO:0000256" key="6">
    <source>
        <dbReference type="ARBA" id="ARBA00022670"/>
    </source>
</evidence>
<evidence type="ECO:0000256" key="1">
    <source>
        <dbReference type="ARBA" id="ARBA00001910"/>
    </source>
</evidence>
<dbReference type="Pfam" id="PF00082">
    <property type="entry name" value="Peptidase_S8"/>
    <property type="match status" value="1"/>
</dbReference>
<evidence type="ECO:0000256" key="4">
    <source>
        <dbReference type="ARBA" id="ARBA00020244"/>
    </source>
</evidence>
<dbReference type="PRINTS" id="PR00723">
    <property type="entry name" value="SUBTILISIN"/>
</dbReference>
<proteinExistence type="inferred from homology"/>
<keyword evidence="12" id="KW-0175">Coiled coil</keyword>
<feature type="domain" description="Tripeptidyl peptidase II second Ig-like" evidence="15">
    <location>
        <begin position="827"/>
        <end position="1028"/>
    </location>
</feature>
<dbReference type="InterPro" id="IPR015500">
    <property type="entry name" value="Peptidase_S8_subtilisin-rel"/>
</dbReference>
<evidence type="ECO:0000259" key="14">
    <source>
        <dbReference type="Pfam" id="PF00082"/>
    </source>
</evidence>
<feature type="active site" description="Charge relay system" evidence="11">
    <location>
        <position position="279"/>
    </location>
</feature>
<dbReference type="GO" id="GO:0004177">
    <property type="term" value="F:aminopeptidase activity"/>
    <property type="evidence" value="ECO:0007669"/>
    <property type="project" value="UniProtKB-KW"/>
</dbReference>
<dbReference type="EMBL" id="FR824064">
    <property type="protein sequence ID" value="CCA16257.1"/>
    <property type="molecule type" value="Genomic_DNA"/>
</dbReference>
<evidence type="ECO:0000256" key="5">
    <source>
        <dbReference type="ARBA" id="ARBA00022438"/>
    </source>
</evidence>
<feature type="region of interest" description="Disordered" evidence="13">
    <location>
        <begin position="859"/>
        <end position="879"/>
    </location>
</feature>
<dbReference type="EC" id="3.4.14.10" evidence="3"/>
<feature type="compositionally biased region" description="Basic and acidic residues" evidence="13">
    <location>
        <begin position="869"/>
        <end position="879"/>
    </location>
</feature>
<dbReference type="PROSITE" id="PS51892">
    <property type="entry name" value="SUBTILASE"/>
    <property type="match status" value="1"/>
</dbReference>
<protein>
    <recommendedName>
        <fullName evidence="4">Tripeptidyl-peptidase 2</fullName>
        <ecNumber evidence="3">3.4.14.10</ecNumber>
        <ecNumber evidence="10">3.4.21.62</ecNumber>
    </recommendedName>
</protein>
<dbReference type="GO" id="GO:0005829">
    <property type="term" value="C:cytosol"/>
    <property type="evidence" value="ECO:0007669"/>
    <property type="project" value="TreeGrafter"/>
</dbReference>
<dbReference type="Pfam" id="PF21316">
    <property type="entry name" value="TPPII_GBD"/>
    <property type="match status" value="1"/>
</dbReference>
<evidence type="ECO:0000256" key="11">
    <source>
        <dbReference type="PROSITE-ProRule" id="PRU01240"/>
    </source>
</evidence>
<evidence type="ECO:0000259" key="17">
    <source>
        <dbReference type="Pfam" id="PF21316"/>
    </source>
</evidence>
<feature type="active site" description="Charge relay system" evidence="11">
    <location>
        <position position="39"/>
    </location>
</feature>
<evidence type="ECO:0000256" key="10">
    <source>
        <dbReference type="ARBA" id="ARBA00023619"/>
    </source>
</evidence>
<name>F0W566_9STRA</name>
<dbReference type="InterPro" id="IPR000209">
    <property type="entry name" value="Peptidase_S8/S53_dom"/>
</dbReference>
<evidence type="ECO:0000259" key="16">
    <source>
        <dbReference type="Pfam" id="PF21223"/>
    </source>
</evidence>
<dbReference type="Pfam" id="PF21223">
    <property type="entry name" value="TPPII_Ig-like-1"/>
    <property type="match status" value="1"/>
</dbReference>
<evidence type="ECO:0000256" key="3">
    <source>
        <dbReference type="ARBA" id="ARBA00012462"/>
    </source>
</evidence>
<keyword evidence="7 11" id="KW-0378">Hydrolase</keyword>
<dbReference type="Gene3D" id="2.60.40.3170">
    <property type="match status" value="1"/>
</dbReference>
<reference evidence="18" key="2">
    <citation type="submission" date="2011-02" db="EMBL/GenBank/DDBJ databases">
        <authorList>
            <person name="MacLean D."/>
        </authorList>
    </citation>
    <scope>NUCLEOTIDE SEQUENCE</scope>
</reference>
<dbReference type="InterPro" id="IPR046940">
    <property type="entry name" value="TPPII_Ig-like_sf"/>
</dbReference>